<organism evidence="4 5">
    <name type="scientific">Asparagus officinalis</name>
    <name type="common">Garden asparagus</name>
    <dbReference type="NCBI Taxonomy" id="4686"/>
    <lineage>
        <taxon>Eukaryota</taxon>
        <taxon>Viridiplantae</taxon>
        <taxon>Streptophyta</taxon>
        <taxon>Embryophyta</taxon>
        <taxon>Tracheophyta</taxon>
        <taxon>Spermatophyta</taxon>
        <taxon>Magnoliopsida</taxon>
        <taxon>Liliopsida</taxon>
        <taxon>Asparagales</taxon>
        <taxon>Asparagaceae</taxon>
        <taxon>Asparagoideae</taxon>
        <taxon>Asparagus</taxon>
    </lineage>
</organism>
<accession>A0A1R3L663</accession>
<proteinExistence type="inferred from homology"/>
<evidence type="ECO:0000256" key="1">
    <source>
        <dbReference type="ARBA" id="ARBA00007692"/>
    </source>
</evidence>
<dbReference type="Proteomes" id="UP000243459">
    <property type="component" value="Unassembled WGS sequence"/>
</dbReference>
<dbReference type="Gramene" id="ONK55094">
    <property type="protein sequence ID" value="ONK55094"/>
    <property type="gene ID" value="A4U43_UnF7660"/>
</dbReference>
<comment type="similarity">
    <text evidence="1">Belongs to the mTERF family.</text>
</comment>
<evidence type="ECO:0000256" key="3">
    <source>
        <dbReference type="ARBA" id="ARBA00022946"/>
    </source>
</evidence>
<dbReference type="InterPro" id="IPR038538">
    <property type="entry name" value="MTERF_sf"/>
</dbReference>
<dbReference type="GO" id="GO:0006353">
    <property type="term" value="P:DNA-templated transcription termination"/>
    <property type="evidence" value="ECO:0007669"/>
    <property type="project" value="UniProtKB-KW"/>
</dbReference>
<evidence type="ECO:0000256" key="2">
    <source>
        <dbReference type="ARBA" id="ARBA00022472"/>
    </source>
</evidence>
<dbReference type="Pfam" id="PF02536">
    <property type="entry name" value="mTERF"/>
    <property type="match status" value="1"/>
</dbReference>
<dbReference type="Gene3D" id="1.25.70.10">
    <property type="entry name" value="Transcription termination factor 3, mitochondrial"/>
    <property type="match status" value="1"/>
</dbReference>
<gene>
    <name evidence="4" type="ORF">A4U43_UnF7660</name>
</gene>
<dbReference type="AlphaFoldDB" id="A0A1R3L663"/>
<reference evidence="5" key="1">
    <citation type="journal article" date="2017" name="Nat. Commun.">
        <title>The asparagus genome sheds light on the origin and evolution of a young Y chromosome.</title>
        <authorList>
            <person name="Harkess A."/>
            <person name="Zhou J."/>
            <person name="Xu C."/>
            <person name="Bowers J.E."/>
            <person name="Van der Hulst R."/>
            <person name="Ayyampalayam S."/>
            <person name="Mercati F."/>
            <person name="Riccardi P."/>
            <person name="McKain M.R."/>
            <person name="Kakrana A."/>
            <person name="Tang H."/>
            <person name="Ray J."/>
            <person name="Groenendijk J."/>
            <person name="Arikit S."/>
            <person name="Mathioni S.M."/>
            <person name="Nakano M."/>
            <person name="Shan H."/>
            <person name="Telgmann-Rauber A."/>
            <person name="Kanno A."/>
            <person name="Yue Z."/>
            <person name="Chen H."/>
            <person name="Li W."/>
            <person name="Chen Y."/>
            <person name="Xu X."/>
            <person name="Zhang Y."/>
            <person name="Luo S."/>
            <person name="Chen H."/>
            <person name="Gao J."/>
            <person name="Mao Z."/>
            <person name="Pires J.C."/>
            <person name="Luo M."/>
            <person name="Kudrna D."/>
            <person name="Wing R.A."/>
            <person name="Meyers B.C."/>
            <person name="Yi K."/>
            <person name="Kong H."/>
            <person name="Lavrijsen P."/>
            <person name="Sunseri F."/>
            <person name="Falavigna A."/>
            <person name="Ye Y."/>
            <person name="Leebens-Mack J.H."/>
            <person name="Chen G."/>
        </authorList>
    </citation>
    <scope>NUCLEOTIDE SEQUENCE [LARGE SCALE GENOMIC DNA]</scope>
    <source>
        <strain evidence="5">cv. DH0086</strain>
    </source>
</reference>
<sequence length="181" mass="20703">MIKTMKFAITVESIKKFGFDPLARQFVLGVHVMSATSPLTWERKLDLYKSFGWSEEEIISAFTKHPNCMLISDKKIKQMIDFYVNKLHWASHVLLANPKLLCHGLESRVLPRCCVLSVLSSKGLIKRYPCVINGVLRLNENKFYNKYVSKYMDQVPEVLEAYKGNLQFMGFDCGPSTVQGS</sequence>
<keyword evidence="3" id="KW-0809">Transit peptide</keyword>
<dbReference type="EMBL" id="KV863782">
    <property type="protein sequence ID" value="ONK55094.1"/>
    <property type="molecule type" value="Genomic_DNA"/>
</dbReference>
<evidence type="ECO:0000313" key="5">
    <source>
        <dbReference type="Proteomes" id="UP000243459"/>
    </source>
</evidence>
<dbReference type="InterPro" id="IPR003690">
    <property type="entry name" value="MTERF"/>
</dbReference>
<evidence type="ECO:0000313" key="4">
    <source>
        <dbReference type="EMBL" id="ONK55094.1"/>
    </source>
</evidence>
<keyword evidence="2" id="KW-0806">Transcription termination</keyword>
<protein>
    <submittedName>
        <fullName evidence="4">Uncharacterized protein</fullName>
    </submittedName>
</protein>
<keyword evidence="2" id="KW-0805">Transcription regulation</keyword>
<dbReference type="OMA" id="WSENHIG"/>
<dbReference type="PANTHER" id="PTHR13068:SF236">
    <property type="entry name" value="OS02G0749800 PROTEIN"/>
    <property type="match status" value="1"/>
</dbReference>
<keyword evidence="2" id="KW-0804">Transcription</keyword>
<dbReference type="GO" id="GO:0003676">
    <property type="term" value="F:nucleic acid binding"/>
    <property type="evidence" value="ECO:0007669"/>
    <property type="project" value="InterPro"/>
</dbReference>
<keyword evidence="5" id="KW-1185">Reference proteome</keyword>
<dbReference type="PANTHER" id="PTHR13068">
    <property type="entry name" value="CGI-12 PROTEIN-RELATED"/>
    <property type="match status" value="1"/>
</dbReference>
<dbReference type="SMART" id="SM00733">
    <property type="entry name" value="Mterf"/>
    <property type="match status" value="2"/>
</dbReference>
<name>A0A1R3L663_ASPOF</name>